<keyword evidence="1 3" id="KW-0315">Glutamine amidotransferase</keyword>
<name>A0L605_MAGMM</name>
<protein>
    <submittedName>
        <fullName evidence="3">Glutamine amidotransferase, class-II</fullName>
    </submittedName>
</protein>
<keyword evidence="4" id="KW-1185">Reference proteome</keyword>
<dbReference type="HOGENOM" id="CLU_059273_0_1_5"/>
<evidence type="ECO:0000313" key="3">
    <source>
        <dbReference type="EMBL" id="ABK43398.1"/>
    </source>
</evidence>
<dbReference type="KEGG" id="mgm:Mmc1_0879"/>
<dbReference type="eggNOG" id="COG0121">
    <property type="taxonomic scope" value="Bacteria"/>
</dbReference>
<reference evidence="3 4" key="2">
    <citation type="journal article" date="2012" name="Int. J. Syst. Evol. Microbiol.">
        <title>Magnetococcus marinus gen. nov., sp. nov., a marine, magnetotactic bacterium that represents a novel lineage (Magnetococcaceae fam. nov.; Magnetococcales ord. nov.) at the base of the Alphaproteobacteria.</title>
        <authorList>
            <person name="Bazylinski D.A."/>
            <person name="Williams T.J."/>
            <person name="Lefevre C.T."/>
            <person name="Berg R.J."/>
            <person name="Zhang C.L."/>
            <person name="Bowser S.S."/>
            <person name="Dean A.J."/>
            <person name="Beveridge T.J."/>
        </authorList>
    </citation>
    <scope>NUCLEOTIDE SEQUENCE [LARGE SCALE GENOMIC DNA]</scope>
    <source>
        <strain evidence="4">ATCC BAA-1437 / JCM 17883 / MC-1</strain>
    </source>
</reference>
<reference evidence="4" key="1">
    <citation type="journal article" date="2009" name="Appl. Environ. Microbiol.">
        <title>Complete genome sequence of the chemolithoautotrophic marine magnetotactic coccus strain MC-1.</title>
        <authorList>
            <person name="Schubbe S."/>
            <person name="Williams T.J."/>
            <person name="Xie G."/>
            <person name="Kiss H.E."/>
            <person name="Brettin T.S."/>
            <person name="Martinez D."/>
            <person name="Ross C.A."/>
            <person name="Schuler D."/>
            <person name="Cox B.L."/>
            <person name="Nealson K.H."/>
            <person name="Bazylinski D.A."/>
        </authorList>
    </citation>
    <scope>NUCLEOTIDE SEQUENCE [LARGE SCALE GENOMIC DNA]</scope>
    <source>
        <strain evidence="4">ATCC BAA-1437 / JCM 17883 / MC-1</strain>
    </source>
</reference>
<dbReference type="Gene3D" id="3.60.20.10">
    <property type="entry name" value="Glutamine Phosphoribosylpyrophosphate, subunit 1, domain 1"/>
    <property type="match status" value="1"/>
</dbReference>
<dbReference type="InterPro" id="IPR029055">
    <property type="entry name" value="Ntn_hydrolases_N"/>
</dbReference>
<dbReference type="InterPro" id="IPR017932">
    <property type="entry name" value="GATase_2_dom"/>
</dbReference>
<accession>A0L605</accession>
<evidence type="ECO:0000313" key="4">
    <source>
        <dbReference type="Proteomes" id="UP000002586"/>
    </source>
</evidence>
<dbReference type="Proteomes" id="UP000002586">
    <property type="component" value="Chromosome"/>
</dbReference>
<dbReference type="STRING" id="156889.Mmc1_0879"/>
<dbReference type="GO" id="GO:0016740">
    <property type="term" value="F:transferase activity"/>
    <property type="evidence" value="ECO:0007669"/>
    <property type="project" value="UniProtKB-KW"/>
</dbReference>
<dbReference type="EMBL" id="CP000471">
    <property type="protein sequence ID" value="ABK43398.1"/>
    <property type="molecule type" value="Genomic_DNA"/>
</dbReference>
<evidence type="ECO:0000256" key="1">
    <source>
        <dbReference type="ARBA" id="ARBA00022962"/>
    </source>
</evidence>
<proteinExistence type="predicted"/>
<gene>
    <name evidence="3" type="ordered locus">Mmc1_0879</name>
</gene>
<dbReference type="CDD" id="cd01908">
    <property type="entry name" value="YafJ"/>
    <property type="match status" value="1"/>
</dbReference>
<organism evidence="3 4">
    <name type="scientific">Magnetococcus marinus (strain ATCC BAA-1437 / JCM 17883 / MC-1)</name>
    <dbReference type="NCBI Taxonomy" id="156889"/>
    <lineage>
        <taxon>Bacteria</taxon>
        <taxon>Pseudomonadati</taxon>
        <taxon>Pseudomonadota</taxon>
        <taxon>Magnetococcia</taxon>
        <taxon>Magnetococcales</taxon>
        <taxon>Magnetococcaceae</taxon>
        <taxon>Magnetococcus</taxon>
    </lineage>
</organism>
<dbReference type="SUPFAM" id="SSF56235">
    <property type="entry name" value="N-terminal nucleophile aminohydrolases (Ntn hydrolases)"/>
    <property type="match status" value="1"/>
</dbReference>
<dbReference type="Pfam" id="PF13230">
    <property type="entry name" value="GATase_4"/>
    <property type="match status" value="1"/>
</dbReference>
<keyword evidence="3" id="KW-0808">Transferase</keyword>
<feature type="domain" description="Glutamine amidotransferase type-2" evidence="2">
    <location>
        <begin position="2"/>
        <end position="282"/>
    </location>
</feature>
<dbReference type="PANTHER" id="PTHR42824:SF1">
    <property type="entry name" value="GLUTAMINE AMIDOTRANSFERASE YAFJ-RELATED"/>
    <property type="match status" value="1"/>
</dbReference>
<dbReference type="OrthoDB" id="9804310at2"/>
<dbReference type="AlphaFoldDB" id="A0L605"/>
<evidence type="ECO:0000259" key="2">
    <source>
        <dbReference type="PROSITE" id="PS51278"/>
    </source>
</evidence>
<dbReference type="RefSeq" id="WP_011712555.1">
    <property type="nucleotide sequence ID" value="NC_008576.1"/>
</dbReference>
<dbReference type="PROSITE" id="PS51278">
    <property type="entry name" value="GATASE_TYPE_2"/>
    <property type="match status" value="1"/>
</dbReference>
<sequence length="282" mass="31780">MCELFAMSSRLAATINFSLEEFARHGGMQGPHKDGWGIAFYEEYDALILRAPEPASESQLVKYIEKNSFHSNLVLSHIRKATHGEVCLKNTHPFSREIGGRLHVFAHNGEFPGVRSHPDYKLNIFRAIGSTDSEHAFCLLMDCLTDVWLNPTPPSLEQRLSILVTFTQRMEHLSPDVQANFLYSDGEYLFVHGHVRRQASDGMIRAPGLYTLCRSCHPNSNKRPSPITGLRMQTFKHDGNRQYAALAASVPLTDESWEPLLRGEIVVMQDGKIIKRVPPPSL</sequence>
<dbReference type="PANTHER" id="PTHR42824">
    <property type="entry name" value="GLUTAMINE AMIDOTRANSFERASE"/>
    <property type="match status" value="1"/>
</dbReference>
<dbReference type="InterPro" id="IPR026869">
    <property type="entry name" value="EgtC-like"/>
</dbReference>